<evidence type="ECO:0000313" key="4">
    <source>
        <dbReference type="Proteomes" id="UP001549145"/>
    </source>
</evidence>
<evidence type="ECO:0000259" key="2">
    <source>
        <dbReference type="PROSITE" id="PS50076"/>
    </source>
</evidence>
<accession>A0ABV2LAL6</accession>
<proteinExistence type="predicted"/>
<dbReference type="CDD" id="cd06257">
    <property type="entry name" value="DnaJ"/>
    <property type="match status" value="1"/>
</dbReference>
<dbReference type="InterPro" id="IPR001623">
    <property type="entry name" value="DnaJ_domain"/>
</dbReference>
<dbReference type="EMBL" id="JBEPMM010000019">
    <property type="protein sequence ID" value="MET3694898.1"/>
    <property type="molecule type" value="Genomic_DNA"/>
</dbReference>
<feature type="region of interest" description="Disordered" evidence="1">
    <location>
        <begin position="147"/>
        <end position="168"/>
    </location>
</feature>
<evidence type="ECO:0000313" key="3">
    <source>
        <dbReference type="EMBL" id="MET3694898.1"/>
    </source>
</evidence>
<reference evidence="3 4" key="1">
    <citation type="submission" date="2024-06" db="EMBL/GenBank/DDBJ databases">
        <title>Genomic Encyclopedia of Type Strains, Phase IV (KMG-IV): sequencing the most valuable type-strain genomes for metagenomic binning, comparative biology and taxonomic classification.</title>
        <authorList>
            <person name="Goeker M."/>
        </authorList>
    </citation>
    <scope>NUCLEOTIDE SEQUENCE [LARGE SCALE GENOMIC DNA]</scope>
    <source>
        <strain evidence="3 4">DSM 21331</strain>
    </source>
</reference>
<keyword evidence="4" id="KW-1185">Reference proteome</keyword>
<dbReference type="PROSITE" id="PS50076">
    <property type="entry name" value="DNAJ_2"/>
    <property type="match status" value="1"/>
</dbReference>
<feature type="domain" description="J" evidence="2">
    <location>
        <begin position="172"/>
        <end position="225"/>
    </location>
</feature>
<protein>
    <recommendedName>
        <fullName evidence="2">J domain-containing protein</fullName>
    </recommendedName>
</protein>
<dbReference type="Proteomes" id="UP001549145">
    <property type="component" value="Unassembled WGS sequence"/>
</dbReference>
<evidence type="ECO:0000256" key="1">
    <source>
        <dbReference type="SAM" id="MobiDB-lite"/>
    </source>
</evidence>
<dbReference type="Gene3D" id="1.10.287.110">
    <property type="entry name" value="DnaJ domain"/>
    <property type="match status" value="1"/>
</dbReference>
<organism evidence="3 4">
    <name type="scientific">Methylobacterium goesingense</name>
    <dbReference type="NCBI Taxonomy" id="243690"/>
    <lineage>
        <taxon>Bacteria</taxon>
        <taxon>Pseudomonadati</taxon>
        <taxon>Pseudomonadota</taxon>
        <taxon>Alphaproteobacteria</taxon>
        <taxon>Hyphomicrobiales</taxon>
        <taxon>Methylobacteriaceae</taxon>
        <taxon>Methylobacterium</taxon>
    </lineage>
</organism>
<dbReference type="SMART" id="SM00271">
    <property type="entry name" value="DnaJ"/>
    <property type="match status" value="1"/>
</dbReference>
<dbReference type="Pfam" id="PF00226">
    <property type="entry name" value="DnaJ"/>
    <property type="match status" value="1"/>
</dbReference>
<name>A0ABV2LAL6_9HYPH</name>
<gene>
    <name evidence="3" type="ORF">ABID43_004461</name>
</gene>
<dbReference type="RefSeq" id="WP_238275659.1">
    <property type="nucleotide sequence ID" value="NZ_BPQL01000009.1"/>
</dbReference>
<dbReference type="SUPFAM" id="SSF46565">
    <property type="entry name" value="Chaperone J-domain"/>
    <property type="match status" value="1"/>
</dbReference>
<sequence length="225" mass="24631">MTILAGGLALLILWWFGRDALRRYPSLSTRLIRQVGGYAALAAAALFLVRGRIEFAVLLGAGAIWLLEGSAGLRRRGQALAARYDPRRLSGATIRFDADGEGVALAGPYAGQSLGAIPLSGLLALFGRNPDTSRRLEAYLDRRHPGWRVDAQADADPRPRRPPDPGAMTEQEAYQILGLERGATLEQIRVAHWTLMKRLHPDQGGTAEQAARVNAARDRLNNRHR</sequence>
<comment type="caution">
    <text evidence="3">The sequence shown here is derived from an EMBL/GenBank/DDBJ whole genome shotgun (WGS) entry which is preliminary data.</text>
</comment>
<dbReference type="InterPro" id="IPR036869">
    <property type="entry name" value="J_dom_sf"/>
</dbReference>